<gene>
    <name evidence="6" type="ORF">PLOB_00014183</name>
</gene>
<evidence type="ECO:0000259" key="5">
    <source>
        <dbReference type="Pfam" id="PF12012"/>
    </source>
</evidence>
<protein>
    <recommendedName>
        <fullName evidence="5">ZMYM2-like/QRICH1 C-terminal domain-containing protein</fullName>
    </recommendedName>
</protein>
<name>A0ABN8R7Y6_9CNID</name>
<evidence type="ECO:0000313" key="6">
    <source>
        <dbReference type="EMBL" id="CAH3173554.1"/>
    </source>
</evidence>
<accession>A0ABN8R7Y6</accession>
<evidence type="ECO:0000256" key="2">
    <source>
        <dbReference type="ARBA" id="ARBA00022553"/>
    </source>
</evidence>
<reference evidence="6 7" key="1">
    <citation type="submission" date="2022-05" db="EMBL/GenBank/DDBJ databases">
        <authorList>
            <consortium name="Genoscope - CEA"/>
            <person name="William W."/>
        </authorList>
    </citation>
    <scope>NUCLEOTIDE SEQUENCE [LARGE SCALE GENOMIC DNA]</scope>
</reference>
<feature type="region of interest" description="Disordered" evidence="4">
    <location>
        <begin position="248"/>
        <end position="273"/>
    </location>
</feature>
<evidence type="ECO:0000256" key="4">
    <source>
        <dbReference type="SAM" id="MobiDB-lite"/>
    </source>
</evidence>
<sequence>MAEQSRRFVSLDKPIDKFIEDQKNKNTLSKTRRDVSLLTEFLNSKNESRRIEEIPPKELNEYISEFIVAVRRKDGEDFEPSSLRGLIYSFNRHLKACKYPCSVIEDSQFEQARQALQARSKELKKDGKGNKPKAAEAITDEEVNILYNEQLLGISKAEALLNTMWFMNTKHFGLRGCDEHRRMKWGDVQLLTDVNGAEYVEYSERQTKTRTGAEPRNVRAVKPKAYSFANGSPDRDPVFVYKVYSNKRPSSMTDSDSPLYLGTNQNKNPTEKP</sequence>
<dbReference type="Proteomes" id="UP001159405">
    <property type="component" value="Unassembled WGS sequence"/>
</dbReference>
<evidence type="ECO:0000256" key="1">
    <source>
        <dbReference type="ARBA" id="ARBA00022499"/>
    </source>
</evidence>
<feature type="domain" description="ZMYM2-like/QRICH1 C-terminal" evidence="5">
    <location>
        <begin position="141"/>
        <end position="270"/>
    </location>
</feature>
<keyword evidence="2" id="KW-0597">Phosphoprotein</keyword>
<keyword evidence="7" id="KW-1185">Reference proteome</keyword>
<dbReference type="InterPro" id="IPR042838">
    <property type="entry name" value="KIAA1958"/>
</dbReference>
<keyword evidence="1" id="KW-1017">Isopeptide bond</keyword>
<organism evidence="6 7">
    <name type="scientific">Porites lobata</name>
    <dbReference type="NCBI Taxonomy" id="104759"/>
    <lineage>
        <taxon>Eukaryota</taxon>
        <taxon>Metazoa</taxon>
        <taxon>Cnidaria</taxon>
        <taxon>Anthozoa</taxon>
        <taxon>Hexacorallia</taxon>
        <taxon>Scleractinia</taxon>
        <taxon>Fungiina</taxon>
        <taxon>Poritidae</taxon>
        <taxon>Porites</taxon>
    </lineage>
</organism>
<comment type="caution">
    <text evidence="6">The sequence shown here is derived from an EMBL/GenBank/DDBJ whole genome shotgun (WGS) entry which is preliminary data.</text>
</comment>
<evidence type="ECO:0000313" key="7">
    <source>
        <dbReference type="Proteomes" id="UP001159405"/>
    </source>
</evidence>
<evidence type="ECO:0000256" key="3">
    <source>
        <dbReference type="ARBA" id="ARBA00022843"/>
    </source>
</evidence>
<dbReference type="PANTHER" id="PTHR46963">
    <property type="entry name" value="SIMILAR TO RIKEN CDNA E130308A19"/>
    <property type="match status" value="1"/>
</dbReference>
<proteinExistence type="predicted"/>
<dbReference type="Pfam" id="PF12012">
    <property type="entry name" value="DUF3504"/>
    <property type="match status" value="1"/>
</dbReference>
<dbReference type="PANTHER" id="PTHR46963:SF2">
    <property type="match status" value="1"/>
</dbReference>
<dbReference type="EMBL" id="CALNXK010000182">
    <property type="protein sequence ID" value="CAH3173554.1"/>
    <property type="molecule type" value="Genomic_DNA"/>
</dbReference>
<dbReference type="InterPro" id="IPR021893">
    <property type="entry name" value="ZMYM2-like_C"/>
</dbReference>
<keyword evidence="3" id="KW-0832">Ubl conjugation</keyword>